<evidence type="ECO:0000313" key="2">
    <source>
        <dbReference type="Proteomes" id="UP000287033"/>
    </source>
</evidence>
<accession>A0A401TQ70</accession>
<dbReference type="EMBL" id="BEZZ01146730">
    <property type="protein sequence ID" value="GCC44830.1"/>
    <property type="molecule type" value="Genomic_DNA"/>
</dbReference>
<dbReference type="AlphaFoldDB" id="A0A401TQ70"/>
<dbReference type="Proteomes" id="UP000287033">
    <property type="component" value="Unassembled WGS sequence"/>
</dbReference>
<gene>
    <name evidence="1" type="ORF">chiPu_0029043</name>
</gene>
<organism evidence="1 2">
    <name type="scientific">Chiloscyllium punctatum</name>
    <name type="common">Brownbanded bambooshark</name>
    <name type="synonym">Hemiscyllium punctatum</name>
    <dbReference type="NCBI Taxonomy" id="137246"/>
    <lineage>
        <taxon>Eukaryota</taxon>
        <taxon>Metazoa</taxon>
        <taxon>Chordata</taxon>
        <taxon>Craniata</taxon>
        <taxon>Vertebrata</taxon>
        <taxon>Chondrichthyes</taxon>
        <taxon>Elasmobranchii</taxon>
        <taxon>Galeomorphii</taxon>
        <taxon>Galeoidea</taxon>
        <taxon>Orectolobiformes</taxon>
        <taxon>Hemiscylliidae</taxon>
        <taxon>Chiloscyllium</taxon>
    </lineage>
</organism>
<name>A0A401TQ70_CHIPU</name>
<proteinExistence type="predicted"/>
<reference evidence="1 2" key="1">
    <citation type="journal article" date="2018" name="Nat. Ecol. Evol.">
        <title>Shark genomes provide insights into elasmobranch evolution and the origin of vertebrates.</title>
        <authorList>
            <person name="Hara Y"/>
            <person name="Yamaguchi K"/>
            <person name="Onimaru K"/>
            <person name="Kadota M"/>
            <person name="Koyanagi M"/>
            <person name="Keeley SD"/>
            <person name="Tatsumi K"/>
            <person name="Tanaka K"/>
            <person name="Motone F"/>
            <person name="Kageyama Y"/>
            <person name="Nozu R"/>
            <person name="Adachi N"/>
            <person name="Nishimura O"/>
            <person name="Nakagawa R"/>
            <person name="Tanegashima C"/>
            <person name="Kiyatake I"/>
            <person name="Matsumoto R"/>
            <person name="Murakumo K"/>
            <person name="Nishida K"/>
            <person name="Terakita A"/>
            <person name="Kuratani S"/>
            <person name="Sato K"/>
            <person name="Hyodo S Kuraku.S."/>
        </authorList>
    </citation>
    <scope>NUCLEOTIDE SEQUENCE [LARGE SCALE GENOMIC DNA]</scope>
</reference>
<sequence>MCARRRSDRRTFDRQGARLQTADLYGRRGLRQGRTLCRTHSSRRAADVSAAPDRAEGLRPVRADFLGRGAGRDRGALRCGRTRVRRRVGLALLLRRHHG</sequence>
<protein>
    <submittedName>
        <fullName evidence="1">Uncharacterized protein</fullName>
    </submittedName>
</protein>
<keyword evidence="2" id="KW-1185">Reference proteome</keyword>
<feature type="non-terminal residue" evidence="1">
    <location>
        <position position="99"/>
    </location>
</feature>
<comment type="caution">
    <text evidence="1">The sequence shown here is derived from an EMBL/GenBank/DDBJ whole genome shotgun (WGS) entry which is preliminary data.</text>
</comment>
<evidence type="ECO:0000313" key="1">
    <source>
        <dbReference type="EMBL" id="GCC44830.1"/>
    </source>
</evidence>